<dbReference type="RefSeq" id="WP_183068153.1">
    <property type="nucleotide sequence ID" value="NZ_CP102514.1"/>
</dbReference>
<dbReference type="InterPro" id="IPR001647">
    <property type="entry name" value="HTH_TetR"/>
</dbReference>
<evidence type="ECO:0000313" key="5">
    <source>
        <dbReference type="EMBL" id="UUY46643.1"/>
    </source>
</evidence>
<organism evidence="5 6">
    <name type="scientific">Streptomyces yangpuensis</name>
    <dbReference type="NCBI Taxonomy" id="1648182"/>
    <lineage>
        <taxon>Bacteria</taxon>
        <taxon>Bacillati</taxon>
        <taxon>Actinomycetota</taxon>
        <taxon>Actinomycetes</taxon>
        <taxon>Kitasatosporales</taxon>
        <taxon>Streptomycetaceae</taxon>
        <taxon>Streptomyces</taxon>
    </lineage>
</organism>
<feature type="domain" description="HTH tetR-type" evidence="4">
    <location>
        <begin position="35"/>
        <end position="94"/>
    </location>
</feature>
<feature type="region of interest" description="Disordered" evidence="3">
    <location>
        <begin position="1"/>
        <end position="33"/>
    </location>
</feature>
<dbReference type="PROSITE" id="PS50977">
    <property type="entry name" value="HTH_TETR_2"/>
    <property type="match status" value="1"/>
</dbReference>
<sequence>MTARRAAEGAAVAEADDRVPGPAPVRVDGRTERGRRTRDRIVDALLDLLDEGVVEFPAERVAERAGVSRRLVFHHFADMSELVDLAITRRLEQLAEQIRPLPVTGPRRVRVAALAEQRARILEWITPARLTLMRIDHPSPRIQQVTDEAFADARRRVAEIFAEELGRLDESRAAELLDGLDAVTTWGAWNHWRTGGKSPREARAAMEATVLNLLAAGDLPHG</sequence>
<dbReference type="InterPro" id="IPR009057">
    <property type="entry name" value="Homeodomain-like_sf"/>
</dbReference>
<dbReference type="Gene3D" id="1.10.357.10">
    <property type="entry name" value="Tetracycline Repressor, domain 2"/>
    <property type="match status" value="1"/>
</dbReference>
<reference evidence="5" key="1">
    <citation type="submission" date="2022-08" db="EMBL/GenBank/DDBJ databases">
        <authorList>
            <person name="Tian L."/>
        </authorList>
    </citation>
    <scope>NUCLEOTIDE SEQUENCE</scope>
    <source>
        <strain evidence="5">CM253</strain>
    </source>
</reference>
<proteinExistence type="predicted"/>
<dbReference type="Pfam" id="PF00440">
    <property type="entry name" value="TetR_N"/>
    <property type="match status" value="1"/>
</dbReference>
<protein>
    <submittedName>
        <fullName evidence="5">TetR/AcrR family transcriptional regulator</fullName>
    </submittedName>
</protein>
<keyword evidence="1 2" id="KW-0238">DNA-binding</keyword>
<feature type="compositionally biased region" description="Low complexity" evidence="3">
    <location>
        <begin position="1"/>
        <end position="13"/>
    </location>
</feature>
<dbReference type="SUPFAM" id="SSF46689">
    <property type="entry name" value="Homeodomain-like"/>
    <property type="match status" value="1"/>
</dbReference>
<accession>A0ABY5PSJ2</accession>
<keyword evidence="6" id="KW-1185">Reference proteome</keyword>
<dbReference type="EMBL" id="CP102514">
    <property type="protein sequence ID" value="UUY46643.1"/>
    <property type="molecule type" value="Genomic_DNA"/>
</dbReference>
<gene>
    <name evidence="5" type="ORF">NRK68_05080</name>
</gene>
<name>A0ABY5PSJ2_9ACTN</name>
<evidence type="ECO:0000313" key="6">
    <source>
        <dbReference type="Proteomes" id="UP001057738"/>
    </source>
</evidence>
<evidence type="ECO:0000256" key="2">
    <source>
        <dbReference type="PROSITE-ProRule" id="PRU00335"/>
    </source>
</evidence>
<evidence type="ECO:0000256" key="3">
    <source>
        <dbReference type="SAM" id="MobiDB-lite"/>
    </source>
</evidence>
<dbReference type="Proteomes" id="UP001057738">
    <property type="component" value="Chromosome"/>
</dbReference>
<dbReference type="GeneID" id="95572818"/>
<evidence type="ECO:0000256" key="1">
    <source>
        <dbReference type="ARBA" id="ARBA00023125"/>
    </source>
</evidence>
<evidence type="ECO:0000259" key="4">
    <source>
        <dbReference type="PROSITE" id="PS50977"/>
    </source>
</evidence>
<feature type="DNA-binding region" description="H-T-H motif" evidence="2">
    <location>
        <begin position="57"/>
        <end position="76"/>
    </location>
</feature>